<feature type="coiled-coil region" evidence="1">
    <location>
        <begin position="56"/>
        <end position="97"/>
    </location>
</feature>
<protein>
    <submittedName>
        <fullName evidence="4">Uncharacterized protein</fullName>
    </submittedName>
</protein>
<feature type="transmembrane region" description="Helical" evidence="3">
    <location>
        <begin position="6"/>
        <end position="25"/>
    </location>
</feature>
<evidence type="ECO:0000256" key="2">
    <source>
        <dbReference type="SAM" id="MobiDB-lite"/>
    </source>
</evidence>
<feature type="compositionally biased region" description="Basic and acidic residues" evidence="2">
    <location>
        <begin position="121"/>
        <end position="140"/>
    </location>
</feature>
<evidence type="ECO:0000313" key="4">
    <source>
        <dbReference type="EMBL" id="SUE33668.1"/>
    </source>
</evidence>
<sequence length="140" mass="15909">MAETVALVLGWIGTAVGFFTTLYQFRRKRKAEVGSQEVATADQMVDLVKKSFEEVLALTRTENKNLRDDIEALRVENEESRKENEKLRRAVARLERAIRSVALCSHRDHCPIPARLSDAADNDKQRPDTDGQRARCRDPA</sequence>
<keyword evidence="5" id="KW-1185">Reference proteome</keyword>
<keyword evidence="1" id="KW-0175">Coiled coil</keyword>
<reference evidence="4 5" key="1">
    <citation type="submission" date="2018-06" db="EMBL/GenBank/DDBJ databases">
        <authorList>
            <consortium name="Pathogen Informatics"/>
            <person name="Doyle S."/>
        </authorList>
    </citation>
    <scope>NUCLEOTIDE SEQUENCE [LARGE SCALE GENOMIC DNA]</scope>
    <source>
        <strain evidence="4 5">NCTC11190</strain>
    </source>
</reference>
<evidence type="ECO:0000313" key="5">
    <source>
        <dbReference type="Proteomes" id="UP000255233"/>
    </source>
</evidence>
<dbReference type="AlphaFoldDB" id="A0A379MPW0"/>
<gene>
    <name evidence="4" type="ORF">NCTC11190_00878</name>
</gene>
<accession>A0A379MPW0</accession>
<proteinExistence type="predicted"/>
<dbReference type="Proteomes" id="UP000255233">
    <property type="component" value="Unassembled WGS sequence"/>
</dbReference>
<keyword evidence="3" id="KW-1133">Transmembrane helix</keyword>
<dbReference type="EMBL" id="UGVL01000001">
    <property type="protein sequence ID" value="SUE33668.1"/>
    <property type="molecule type" value="Genomic_DNA"/>
</dbReference>
<keyword evidence="3" id="KW-0472">Membrane</keyword>
<evidence type="ECO:0000256" key="1">
    <source>
        <dbReference type="SAM" id="Coils"/>
    </source>
</evidence>
<dbReference type="RefSeq" id="WP_051214293.1">
    <property type="nucleotide sequence ID" value="NZ_UGVL01000001.1"/>
</dbReference>
<feature type="region of interest" description="Disordered" evidence="2">
    <location>
        <begin position="111"/>
        <end position="140"/>
    </location>
</feature>
<name>A0A379MPW0_9BACT</name>
<dbReference type="STRING" id="880526.GCA_000427365_00569"/>
<keyword evidence="3" id="KW-0812">Transmembrane</keyword>
<organism evidence="4 5">
    <name type="scientific">Rikenella microfusus</name>
    <dbReference type="NCBI Taxonomy" id="28139"/>
    <lineage>
        <taxon>Bacteria</taxon>
        <taxon>Pseudomonadati</taxon>
        <taxon>Bacteroidota</taxon>
        <taxon>Bacteroidia</taxon>
        <taxon>Bacteroidales</taxon>
        <taxon>Rikenellaceae</taxon>
        <taxon>Rikenella</taxon>
    </lineage>
</organism>
<evidence type="ECO:0000256" key="3">
    <source>
        <dbReference type="SAM" id="Phobius"/>
    </source>
</evidence>